<name>A0A2U1TD00_9MICO</name>
<gene>
    <name evidence="2" type="ORF">DF223_09025</name>
</gene>
<feature type="transmembrane region" description="Helical" evidence="1">
    <location>
        <begin position="247"/>
        <end position="272"/>
    </location>
</feature>
<dbReference type="Proteomes" id="UP000244962">
    <property type="component" value="Unassembled WGS sequence"/>
</dbReference>
<feature type="transmembrane region" description="Helical" evidence="1">
    <location>
        <begin position="153"/>
        <end position="171"/>
    </location>
</feature>
<evidence type="ECO:0000313" key="2">
    <source>
        <dbReference type="EMBL" id="PWC06768.1"/>
    </source>
</evidence>
<reference evidence="3" key="1">
    <citation type="submission" date="2018-04" db="EMBL/GenBank/DDBJ databases">
        <authorList>
            <person name="Liu S."/>
            <person name="Wang Z."/>
            <person name="Li J."/>
        </authorList>
    </citation>
    <scope>NUCLEOTIDE SEQUENCE [LARGE SCALE GENOMIC DNA]</scope>
    <source>
        <strain evidence="3">622</strain>
    </source>
</reference>
<feature type="transmembrane region" description="Helical" evidence="1">
    <location>
        <begin position="33"/>
        <end position="59"/>
    </location>
</feature>
<dbReference type="AlphaFoldDB" id="A0A2U1TD00"/>
<feature type="transmembrane region" description="Helical" evidence="1">
    <location>
        <begin position="284"/>
        <end position="307"/>
    </location>
</feature>
<keyword evidence="1" id="KW-1133">Transmembrane helix</keyword>
<comment type="caution">
    <text evidence="2">The sequence shown here is derived from an EMBL/GenBank/DDBJ whole genome shotgun (WGS) entry which is preliminary data.</text>
</comment>
<keyword evidence="1" id="KW-0472">Membrane</keyword>
<keyword evidence="3" id="KW-1185">Reference proteome</keyword>
<accession>A0A2U1TD00</accession>
<feature type="transmembrane region" description="Helical" evidence="1">
    <location>
        <begin position="183"/>
        <end position="206"/>
    </location>
</feature>
<evidence type="ECO:0000313" key="3">
    <source>
        <dbReference type="Proteomes" id="UP000244962"/>
    </source>
</evidence>
<protein>
    <submittedName>
        <fullName evidence="2">Uncharacterized protein</fullName>
    </submittedName>
</protein>
<sequence length="325" mass="34150">MVVASAGLLLALCIPVGVGLLVALNLDDAPDGVHWLAIFGAATLGLVPVLAGTVVASWNVDPRTARGRIRFVRFVLGVAVVELASAAAVVVVSAAGALPVWVAALAILSSILFAGLGIWLGETIRRRIAQTEPEELTLGDLAPASVRRKWRRIVLSFIVTLAVSLVGALLLDGLSGDSTLLGVVALAVAIAAIVSGGVCLGIYLPLVRRVPPLFSNDLDRQKKIVGVVWKGQNIELDPAETEVAIRYAGMVVSFLPFQAAQSVLLFIGLGALRVASLASGNTGFLVFDVIFLGVIAIVLLASVPFWVMRLRRVRGYLDDRSALAR</sequence>
<proteinExistence type="predicted"/>
<dbReference type="EMBL" id="QEFB01000009">
    <property type="protein sequence ID" value="PWC06768.1"/>
    <property type="molecule type" value="Genomic_DNA"/>
</dbReference>
<organism evidence="2 3">
    <name type="scientific">Mycetocola zhujimingii</name>
    <dbReference type="NCBI Taxonomy" id="2079792"/>
    <lineage>
        <taxon>Bacteria</taxon>
        <taxon>Bacillati</taxon>
        <taxon>Actinomycetota</taxon>
        <taxon>Actinomycetes</taxon>
        <taxon>Micrococcales</taxon>
        <taxon>Microbacteriaceae</taxon>
        <taxon>Mycetocola</taxon>
    </lineage>
</organism>
<feature type="transmembrane region" description="Helical" evidence="1">
    <location>
        <begin position="71"/>
        <end position="94"/>
    </location>
</feature>
<evidence type="ECO:0000256" key="1">
    <source>
        <dbReference type="SAM" id="Phobius"/>
    </source>
</evidence>
<keyword evidence="1" id="KW-0812">Transmembrane</keyword>
<feature type="transmembrane region" description="Helical" evidence="1">
    <location>
        <begin position="100"/>
        <end position="120"/>
    </location>
</feature>